<keyword evidence="3" id="KW-0574">Periplasm</keyword>
<dbReference type="SUPFAM" id="SSF53850">
    <property type="entry name" value="Periplasmic binding protein-like II"/>
    <property type="match status" value="1"/>
</dbReference>
<proteinExistence type="inferred from homology"/>
<evidence type="ECO:0000256" key="1">
    <source>
        <dbReference type="ARBA" id="ARBA00004418"/>
    </source>
</evidence>
<evidence type="ECO:0000256" key="3">
    <source>
        <dbReference type="ARBA" id="ARBA00022764"/>
    </source>
</evidence>
<dbReference type="Gene3D" id="3.40.190.10">
    <property type="entry name" value="Periplasmic binding protein-like II"/>
    <property type="match status" value="2"/>
</dbReference>
<dbReference type="EMBL" id="CP010803">
    <property type="protein sequence ID" value="AJY46531.1"/>
    <property type="molecule type" value="Genomic_DNA"/>
</dbReference>
<dbReference type="PATRIC" id="fig|1486262.3.peg.2884"/>
<dbReference type="PANTHER" id="PTHR43649">
    <property type="entry name" value="ARABINOSE-BINDING PROTEIN-RELATED"/>
    <property type="match status" value="1"/>
</dbReference>
<comment type="similarity">
    <text evidence="2">Belongs to the bacterial solute-binding protein 1 family.</text>
</comment>
<dbReference type="GO" id="GO:0042597">
    <property type="term" value="C:periplasmic space"/>
    <property type="evidence" value="ECO:0007669"/>
    <property type="project" value="UniProtKB-SubCell"/>
</dbReference>
<dbReference type="Proteomes" id="UP000032611">
    <property type="component" value="Chromosome"/>
</dbReference>
<dbReference type="PANTHER" id="PTHR43649:SF11">
    <property type="entry name" value="ABC TRANSPORTER SUBSTRATE-BINDING PROTEIN YESO-RELATED"/>
    <property type="match status" value="1"/>
</dbReference>
<evidence type="ECO:0000313" key="4">
    <source>
        <dbReference type="EMBL" id="AJY46531.1"/>
    </source>
</evidence>
<sequence>MINHIGRRQFMQIAGLTAVTAGLSSNIAHAAADRLRLIFWGGQARADKTGQASAIFADKTGIAVQNEFLSWNDYWTKLATQIAGGNAPDVVQMDYRYITEYASRNAIAPLDEFVGQQLNLDDFDEDQIQGGSVDGKLYGISLGANSMACVYNTVILEKAGIELPQGGFTYDQLYEYADLFKQAGLPKGISVITDSSGNEQVLESWLRQRKKALYTADGKLAFDADDATEWFIMWSKLRDAGVCVSAEDTALGTGPMESSMLVTGKAAIQTDNSNLLVAYQALMQDPLALAPFPLIAADATGGQYRKPSMFFSIATSSRAKAEAAKFLSFFVNDLEAAKVLGTERGIPCSEAVREALAPTLTPLERASLEYVSSLGDILGPIPPSPPTAAGEINQSVLANISQQVAFGMQKPDDAGPDLVQQANELLSRS</sequence>
<organism evidence="4 5">
    <name type="scientific">Martelella endophytica</name>
    <dbReference type="NCBI Taxonomy" id="1486262"/>
    <lineage>
        <taxon>Bacteria</taxon>
        <taxon>Pseudomonadati</taxon>
        <taxon>Pseudomonadota</taxon>
        <taxon>Alphaproteobacteria</taxon>
        <taxon>Hyphomicrobiales</taxon>
        <taxon>Aurantimonadaceae</taxon>
        <taxon>Martelella</taxon>
    </lineage>
</organism>
<dbReference type="STRING" id="1486262.TM49_13960"/>
<dbReference type="OrthoDB" id="7317090at2"/>
<dbReference type="HOGENOM" id="CLU_031285_5_0_5"/>
<dbReference type="InterPro" id="IPR050490">
    <property type="entry name" value="Bact_solute-bd_prot1"/>
</dbReference>
<accession>A0A0D5LQZ0</accession>
<protein>
    <submittedName>
        <fullName evidence="4">Uncharacterized protein</fullName>
    </submittedName>
</protein>
<dbReference type="InterPro" id="IPR006311">
    <property type="entry name" value="TAT_signal"/>
</dbReference>
<comment type="subcellular location">
    <subcellularLocation>
        <location evidence="1">Periplasm</location>
    </subcellularLocation>
</comment>
<dbReference type="KEGG" id="mey:TM49_13960"/>
<dbReference type="PROSITE" id="PS51318">
    <property type="entry name" value="TAT"/>
    <property type="match status" value="1"/>
</dbReference>
<dbReference type="Pfam" id="PF13416">
    <property type="entry name" value="SBP_bac_8"/>
    <property type="match status" value="1"/>
</dbReference>
<dbReference type="RefSeq" id="WP_045682132.1">
    <property type="nucleotide sequence ID" value="NZ_CP010803.1"/>
</dbReference>
<dbReference type="AlphaFoldDB" id="A0A0D5LQZ0"/>
<reference evidence="4 5" key="1">
    <citation type="journal article" date="2015" name="Genome Announc.">
        <title>Complete genome sequence of Martelella endophytica YC6887, which has antifungal activity associated with a halophyte.</title>
        <authorList>
            <person name="Khan A."/>
            <person name="Khan H."/>
            <person name="Chung E.J."/>
            <person name="Hossain M.T."/>
            <person name="Chung Y.R."/>
        </authorList>
    </citation>
    <scope>NUCLEOTIDE SEQUENCE [LARGE SCALE GENOMIC DNA]</scope>
    <source>
        <strain evidence="4">YC6887</strain>
    </source>
</reference>
<evidence type="ECO:0000256" key="2">
    <source>
        <dbReference type="ARBA" id="ARBA00008520"/>
    </source>
</evidence>
<name>A0A0D5LQZ0_MAREN</name>
<keyword evidence="5" id="KW-1185">Reference proteome</keyword>
<gene>
    <name evidence="4" type="ORF">TM49_13960</name>
</gene>
<evidence type="ECO:0000313" key="5">
    <source>
        <dbReference type="Proteomes" id="UP000032611"/>
    </source>
</evidence>
<dbReference type="InterPro" id="IPR006059">
    <property type="entry name" value="SBP"/>
</dbReference>